<comment type="pathway">
    <text evidence="1">Plant hormone metabolism; auxin biosynthesis.</text>
</comment>
<evidence type="ECO:0000313" key="9">
    <source>
        <dbReference type="Proteomes" id="UP000290759"/>
    </source>
</evidence>
<dbReference type="RefSeq" id="WP_129222777.1">
    <property type="nucleotide sequence ID" value="NZ_QYBB01000001.1"/>
</dbReference>
<keyword evidence="5" id="KW-0073">Auxin biosynthesis</keyword>
<dbReference type="Gene3D" id="3.50.50.60">
    <property type="entry name" value="FAD/NAD(P)-binding domain"/>
    <property type="match status" value="1"/>
</dbReference>
<evidence type="ECO:0000256" key="1">
    <source>
        <dbReference type="ARBA" id="ARBA00004814"/>
    </source>
</evidence>
<name>A0A4Q2UCT9_9HYPH</name>
<comment type="catalytic activity">
    <reaction evidence="6">
        <text>L-tryptophan + O2 = indole-3-acetamide + CO2 + H2O</text>
        <dbReference type="Rhea" id="RHEA:16165"/>
        <dbReference type="ChEBI" id="CHEBI:15377"/>
        <dbReference type="ChEBI" id="CHEBI:15379"/>
        <dbReference type="ChEBI" id="CHEBI:16031"/>
        <dbReference type="ChEBI" id="CHEBI:16526"/>
        <dbReference type="ChEBI" id="CHEBI:57912"/>
        <dbReference type="EC" id="1.13.12.3"/>
    </reaction>
</comment>
<accession>A0A4Q2UCT9</accession>
<dbReference type="SUPFAM" id="SSF54373">
    <property type="entry name" value="FAD-linked reductases, C-terminal domain"/>
    <property type="match status" value="1"/>
</dbReference>
<dbReference type="GO" id="GO:0009851">
    <property type="term" value="P:auxin biosynthetic process"/>
    <property type="evidence" value="ECO:0007669"/>
    <property type="project" value="UniProtKB-KW"/>
</dbReference>
<dbReference type="PANTHER" id="PTHR10742">
    <property type="entry name" value="FLAVIN MONOAMINE OXIDASE"/>
    <property type="match status" value="1"/>
</dbReference>
<evidence type="ECO:0000256" key="3">
    <source>
        <dbReference type="ARBA" id="ARBA00012535"/>
    </source>
</evidence>
<keyword evidence="9" id="KW-1185">Reference proteome</keyword>
<protein>
    <recommendedName>
        <fullName evidence="4">Tryptophan 2-monooxygenase</fullName>
        <ecNumber evidence="3">1.13.12.3</ecNumber>
    </recommendedName>
</protein>
<organism evidence="8 9">
    <name type="scientific">Lichenibacterium minor</name>
    <dbReference type="NCBI Taxonomy" id="2316528"/>
    <lineage>
        <taxon>Bacteria</taxon>
        <taxon>Pseudomonadati</taxon>
        <taxon>Pseudomonadota</taxon>
        <taxon>Alphaproteobacteria</taxon>
        <taxon>Hyphomicrobiales</taxon>
        <taxon>Lichenihabitantaceae</taxon>
        <taxon>Lichenibacterium</taxon>
    </lineage>
</organism>
<dbReference type="InterPro" id="IPR036188">
    <property type="entry name" value="FAD/NAD-bd_sf"/>
</dbReference>
<reference evidence="8 9" key="1">
    <citation type="submission" date="2018-12" db="EMBL/GenBank/DDBJ databases">
        <authorList>
            <person name="Grouzdev D.S."/>
            <person name="Krutkina M.S."/>
        </authorList>
    </citation>
    <scope>NUCLEOTIDE SEQUENCE [LARGE SCALE GENOMIC DNA]</scope>
    <source>
        <strain evidence="8 9">RmlP026</strain>
    </source>
</reference>
<dbReference type="EC" id="1.13.12.3" evidence="3"/>
<dbReference type="InterPro" id="IPR050281">
    <property type="entry name" value="Flavin_monoamine_oxidase"/>
</dbReference>
<evidence type="ECO:0000259" key="7">
    <source>
        <dbReference type="Pfam" id="PF01593"/>
    </source>
</evidence>
<proteinExistence type="inferred from homology"/>
<evidence type="ECO:0000256" key="4">
    <source>
        <dbReference type="ARBA" id="ARBA00017871"/>
    </source>
</evidence>
<dbReference type="PANTHER" id="PTHR10742:SF410">
    <property type="entry name" value="LYSINE-SPECIFIC HISTONE DEMETHYLASE 2"/>
    <property type="match status" value="1"/>
</dbReference>
<dbReference type="EMBL" id="QYBB01000001">
    <property type="protein sequence ID" value="RYC33918.1"/>
    <property type="molecule type" value="Genomic_DNA"/>
</dbReference>
<dbReference type="InterPro" id="IPR002937">
    <property type="entry name" value="Amino_oxidase"/>
</dbReference>
<dbReference type="AlphaFoldDB" id="A0A4Q2UCT9"/>
<dbReference type="Proteomes" id="UP000290759">
    <property type="component" value="Unassembled WGS sequence"/>
</dbReference>
<gene>
    <name evidence="8" type="ORF">D3273_01310</name>
</gene>
<sequence length="426" mass="45158">MRDEVDVAVIGGGAAGIAAARRLARQPGLSVILIEAKDRLGGRAHTVPLRDGGGDVPMDLGCAWLHSALTNVWTGIADDTPGFTVDRRPAPWDDEGRDLGLAHDEREDYERALVDFHGRVERAAAARADGPLSDLVPAGSRWRGLLDAVSTYVSGAELDRVSVQDSADYQPGEGDDWRVVEGYGALVAHHGRDLPAVLNTAVRRIDHSGADRIRVETDRGTVKARAVVVTASTDVLAREGIRFHPALPRKAEAAAALPLGLADKLFLRVTKPELFPVEGYGLGASDTGRTAAYHMRPFGRPFIECFYGGELARDLERDGTAAALDFARGELRGLLGAEAAAAVEPIHMTAWGREPHVLGSYAYAVPGGAGMRARLAEPVDGRLFFAGEATHPERFTTAHGAHDTGKAAAEAALAAVAQARSAMPTS</sequence>
<comment type="similarity">
    <text evidence="2">Belongs to the tryptophan 2-monooxygenase family.</text>
</comment>
<evidence type="ECO:0000256" key="5">
    <source>
        <dbReference type="ARBA" id="ARBA00023070"/>
    </source>
</evidence>
<dbReference type="Pfam" id="PF01593">
    <property type="entry name" value="Amino_oxidase"/>
    <property type="match status" value="1"/>
</dbReference>
<evidence type="ECO:0000256" key="6">
    <source>
        <dbReference type="ARBA" id="ARBA00047321"/>
    </source>
</evidence>
<dbReference type="GO" id="GO:0050361">
    <property type="term" value="F:tryptophan 2-monooxygenase activity"/>
    <property type="evidence" value="ECO:0007669"/>
    <property type="project" value="UniProtKB-EC"/>
</dbReference>
<evidence type="ECO:0000256" key="2">
    <source>
        <dbReference type="ARBA" id="ARBA00005833"/>
    </source>
</evidence>
<dbReference type="PRINTS" id="PR00420">
    <property type="entry name" value="RNGMNOXGNASE"/>
</dbReference>
<evidence type="ECO:0000313" key="8">
    <source>
        <dbReference type="EMBL" id="RYC33918.1"/>
    </source>
</evidence>
<comment type="caution">
    <text evidence="8">The sequence shown here is derived from an EMBL/GenBank/DDBJ whole genome shotgun (WGS) entry which is preliminary data.</text>
</comment>
<feature type="domain" description="Amine oxidase" evidence="7">
    <location>
        <begin position="15"/>
        <end position="412"/>
    </location>
</feature>
<reference evidence="8 9" key="2">
    <citation type="submission" date="2019-02" db="EMBL/GenBank/DDBJ databases">
        <title>'Lichenibacterium ramalinii' gen. nov. sp. nov., 'Lichenibacterium minor' gen. nov. sp. nov.</title>
        <authorList>
            <person name="Pankratov T."/>
        </authorList>
    </citation>
    <scope>NUCLEOTIDE SEQUENCE [LARGE SCALE GENOMIC DNA]</scope>
    <source>
        <strain evidence="8 9">RmlP026</strain>
    </source>
</reference>
<dbReference type="OrthoDB" id="337830at2"/>
<dbReference type="SUPFAM" id="SSF51905">
    <property type="entry name" value="FAD/NAD(P)-binding domain"/>
    <property type="match status" value="1"/>
</dbReference>